<comment type="caution">
    <text evidence="6">The sequence shown here is derived from an EMBL/GenBank/DDBJ whole genome shotgun (WGS) entry which is preliminary data.</text>
</comment>
<keyword evidence="7" id="KW-1185">Reference proteome</keyword>
<dbReference type="RefSeq" id="WP_088756363.1">
    <property type="nucleotide sequence ID" value="NZ_JARJFG010000006.1"/>
</dbReference>
<accession>A0A225SQH5</accession>
<dbReference type="Gene3D" id="3.40.190.10">
    <property type="entry name" value="Periplasmic binding protein-like II"/>
    <property type="match status" value="2"/>
</dbReference>
<feature type="signal peptide" evidence="4">
    <location>
        <begin position="1"/>
        <end position="26"/>
    </location>
</feature>
<evidence type="ECO:0000313" key="6">
    <source>
        <dbReference type="EMBL" id="OWY33294.1"/>
    </source>
</evidence>
<sequence>MKLSWKQLLIAAGLFLAGYFSFNGSAGAQALEKPKVSIAVGGKNLFYYLPLTIAEQLGYFKDEGLQVEISDFAGGAKALQAMVGGSADVVSGAYEHTINMQAKNQPIVAFVLQGRAPQIVLAVNNKTMPNYKTVADLKGKKIGVTAPGSSTSIMASYVLAKAGLKPTDVSFIGVGAAAGAISAIRSGQIDAIANLDPVISMLEQNNEIKTIADTRTLKDTNDVFGGPMPAATLYAPAAFVQKYPNTTQALTNAMVRALKWIQKAGPSDIIKAVPESYLLGDRSLYIDAFMKVRQAISPDGYFPPGGPDTALRTLKAFEPSLADKQIDLSKTFTNSFVQKANAKYK</sequence>
<dbReference type="SUPFAM" id="SSF53850">
    <property type="entry name" value="Periplasmic binding protein-like II"/>
    <property type="match status" value="1"/>
</dbReference>
<evidence type="ECO:0000313" key="7">
    <source>
        <dbReference type="Proteomes" id="UP000214747"/>
    </source>
</evidence>
<keyword evidence="3 4" id="KW-0732">Signal</keyword>
<dbReference type="Pfam" id="PF13379">
    <property type="entry name" value="NMT1_2"/>
    <property type="match status" value="1"/>
</dbReference>
<comment type="subcellular location">
    <subcellularLocation>
        <location evidence="1">Periplasm</location>
    </subcellularLocation>
</comment>
<dbReference type="GO" id="GO:0042597">
    <property type="term" value="C:periplasmic space"/>
    <property type="evidence" value="ECO:0007669"/>
    <property type="project" value="UniProtKB-SubCell"/>
</dbReference>
<comment type="similarity">
    <text evidence="2">Belongs to the bacterial solute-binding protein SsuA/TauA family.</text>
</comment>
<dbReference type="EMBL" id="NJGV01000019">
    <property type="protein sequence ID" value="OWY33294.1"/>
    <property type="molecule type" value="Genomic_DNA"/>
</dbReference>
<organism evidence="6 7">
    <name type="scientific">Herbaspirillum aquaticum</name>
    <dbReference type="NCBI Taxonomy" id="568783"/>
    <lineage>
        <taxon>Bacteria</taxon>
        <taxon>Pseudomonadati</taxon>
        <taxon>Pseudomonadota</taxon>
        <taxon>Betaproteobacteria</taxon>
        <taxon>Burkholderiales</taxon>
        <taxon>Oxalobacteraceae</taxon>
        <taxon>Herbaspirillum</taxon>
    </lineage>
</organism>
<dbReference type="PANTHER" id="PTHR30024:SF47">
    <property type="entry name" value="TAURINE-BINDING PERIPLASMIC PROTEIN"/>
    <property type="match status" value="1"/>
</dbReference>
<name>A0A225SQH5_9BURK</name>
<evidence type="ECO:0000256" key="1">
    <source>
        <dbReference type="ARBA" id="ARBA00004418"/>
    </source>
</evidence>
<evidence type="ECO:0000256" key="3">
    <source>
        <dbReference type="ARBA" id="ARBA00022729"/>
    </source>
</evidence>
<evidence type="ECO:0000256" key="2">
    <source>
        <dbReference type="ARBA" id="ARBA00010742"/>
    </source>
</evidence>
<gene>
    <name evidence="6" type="ORF">CEJ45_17755</name>
</gene>
<dbReference type="InterPro" id="IPR001638">
    <property type="entry name" value="Solute-binding_3/MltF_N"/>
</dbReference>
<feature type="chain" id="PRO_5013098725" evidence="4">
    <location>
        <begin position="27"/>
        <end position="345"/>
    </location>
</feature>
<proteinExistence type="inferred from homology"/>
<dbReference type="Proteomes" id="UP000214747">
    <property type="component" value="Unassembled WGS sequence"/>
</dbReference>
<feature type="domain" description="Solute-binding protein family 3/N-terminal" evidence="5">
    <location>
        <begin position="35"/>
        <end position="281"/>
    </location>
</feature>
<evidence type="ECO:0000256" key="4">
    <source>
        <dbReference type="SAM" id="SignalP"/>
    </source>
</evidence>
<dbReference type="PANTHER" id="PTHR30024">
    <property type="entry name" value="ALIPHATIC SULFONATES-BINDING PROTEIN-RELATED"/>
    <property type="match status" value="1"/>
</dbReference>
<dbReference type="AlphaFoldDB" id="A0A225SQH5"/>
<dbReference type="SMART" id="SM00062">
    <property type="entry name" value="PBPb"/>
    <property type="match status" value="1"/>
</dbReference>
<reference evidence="6 7" key="1">
    <citation type="journal article" date="2010" name="Int. J. Syst. Evol. Microbiol.">
        <title>Reclassification of Herbaspirillum putei as a later heterotypic synonym of Herbaspirillum huttiense, with the description of H. huttiense subsp. huttiense subsp. nov. and H. huttiense subsp. putei subsp. nov., comb. nov., and description of Herbaspirillum aquaticum sp. nov.</title>
        <authorList>
            <person name="Dobritsa A.P."/>
            <person name="Reddy M.C."/>
            <person name="Samadpour M."/>
        </authorList>
    </citation>
    <scope>NUCLEOTIDE SEQUENCE [LARGE SCALE GENOMIC DNA]</scope>
    <source>
        <strain evidence="6 7">IEH 4430</strain>
    </source>
</reference>
<protein>
    <submittedName>
        <fullName evidence="6">ABC transporter substrate-binding protein</fullName>
    </submittedName>
</protein>
<evidence type="ECO:0000259" key="5">
    <source>
        <dbReference type="SMART" id="SM00062"/>
    </source>
</evidence>
<dbReference type="GO" id="GO:0042918">
    <property type="term" value="P:alkanesulfonate transmembrane transport"/>
    <property type="evidence" value="ECO:0007669"/>
    <property type="project" value="TreeGrafter"/>
</dbReference>